<feature type="transmembrane region" description="Helical" evidence="1">
    <location>
        <begin position="52"/>
        <end position="69"/>
    </location>
</feature>
<evidence type="ECO:0000313" key="3">
    <source>
        <dbReference type="Proteomes" id="UP000091820"/>
    </source>
</evidence>
<accession>A0A1A9WB99</accession>
<evidence type="ECO:0000313" key="2">
    <source>
        <dbReference type="EnsemblMetazoa" id="GBRI012993-PA"/>
    </source>
</evidence>
<organism evidence="2 3">
    <name type="scientific">Glossina brevipalpis</name>
    <dbReference type="NCBI Taxonomy" id="37001"/>
    <lineage>
        <taxon>Eukaryota</taxon>
        <taxon>Metazoa</taxon>
        <taxon>Ecdysozoa</taxon>
        <taxon>Arthropoda</taxon>
        <taxon>Hexapoda</taxon>
        <taxon>Insecta</taxon>
        <taxon>Pterygota</taxon>
        <taxon>Neoptera</taxon>
        <taxon>Endopterygota</taxon>
        <taxon>Diptera</taxon>
        <taxon>Brachycera</taxon>
        <taxon>Muscomorpha</taxon>
        <taxon>Hippoboscoidea</taxon>
        <taxon>Glossinidae</taxon>
        <taxon>Glossina</taxon>
    </lineage>
</organism>
<dbReference type="Proteomes" id="UP000091820">
    <property type="component" value="Unassembled WGS sequence"/>
</dbReference>
<keyword evidence="1" id="KW-0472">Membrane</keyword>
<dbReference type="EnsemblMetazoa" id="GBRI012993-RA">
    <property type="protein sequence ID" value="GBRI012993-PA"/>
    <property type="gene ID" value="GBRI012993"/>
</dbReference>
<dbReference type="VEuPathDB" id="VectorBase:GBRI012993"/>
<reference evidence="3" key="1">
    <citation type="submission" date="2014-03" db="EMBL/GenBank/DDBJ databases">
        <authorList>
            <person name="Aksoy S."/>
            <person name="Warren W."/>
            <person name="Wilson R.K."/>
        </authorList>
    </citation>
    <scope>NUCLEOTIDE SEQUENCE [LARGE SCALE GENOMIC DNA]</scope>
    <source>
        <strain evidence="3">IAEA</strain>
    </source>
</reference>
<protein>
    <submittedName>
        <fullName evidence="2">Uncharacterized protein</fullName>
    </submittedName>
</protein>
<name>A0A1A9WB99_9MUSC</name>
<proteinExistence type="predicted"/>
<keyword evidence="1" id="KW-0812">Transmembrane</keyword>
<dbReference type="AlphaFoldDB" id="A0A1A9WB99"/>
<reference evidence="2" key="2">
    <citation type="submission" date="2020-05" db="UniProtKB">
        <authorList>
            <consortium name="EnsemblMetazoa"/>
        </authorList>
    </citation>
    <scope>IDENTIFICATION</scope>
    <source>
        <strain evidence="2">IAEA</strain>
    </source>
</reference>
<keyword evidence="3" id="KW-1185">Reference proteome</keyword>
<sequence>MYIESNYVPTVINYNIHYCTQKEETHVFIDLVVQRSTRSRTLAAACKCYENLIFLLLINLKLFVVYFCYTKRKNLTLIIKLIETFVNYNYDFSTKLIFVLERVVK</sequence>
<keyword evidence="1" id="KW-1133">Transmembrane helix</keyword>
<evidence type="ECO:0000256" key="1">
    <source>
        <dbReference type="SAM" id="Phobius"/>
    </source>
</evidence>